<dbReference type="EMBL" id="OU899037">
    <property type="protein sequence ID" value="CAH1736832.1"/>
    <property type="molecule type" value="Genomic_DNA"/>
</dbReference>
<keyword evidence="3" id="KW-1185">Reference proteome</keyword>
<organism evidence="2 3">
    <name type="scientific">Aphis gossypii</name>
    <name type="common">Cotton aphid</name>
    <dbReference type="NCBI Taxonomy" id="80765"/>
    <lineage>
        <taxon>Eukaryota</taxon>
        <taxon>Metazoa</taxon>
        <taxon>Ecdysozoa</taxon>
        <taxon>Arthropoda</taxon>
        <taxon>Hexapoda</taxon>
        <taxon>Insecta</taxon>
        <taxon>Pterygota</taxon>
        <taxon>Neoptera</taxon>
        <taxon>Paraneoptera</taxon>
        <taxon>Hemiptera</taxon>
        <taxon>Sternorrhyncha</taxon>
        <taxon>Aphidomorpha</taxon>
        <taxon>Aphidoidea</taxon>
        <taxon>Aphididae</taxon>
        <taxon>Aphidini</taxon>
        <taxon>Aphis</taxon>
        <taxon>Aphis</taxon>
    </lineage>
</organism>
<feature type="transmembrane region" description="Helical" evidence="1">
    <location>
        <begin position="20"/>
        <end position="45"/>
    </location>
</feature>
<protein>
    <submittedName>
        <fullName evidence="2">Uncharacterized protein</fullName>
    </submittedName>
</protein>
<dbReference type="Proteomes" id="UP001154329">
    <property type="component" value="Chromosome 4"/>
</dbReference>
<keyword evidence="1" id="KW-0812">Transmembrane</keyword>
<name>A0A9P0JDL0_APHGO</name>
<dbReference type="AlphaFoldDB" id="A0A9P0JDL0"/>
<proteinExistence type="predicted"/>
<keyword evidence="1" id="KW-0472">Membrane</keyword>
<evidence type="ECO:0000256" key="1">
    <source>
        <dbReference type="SAM" id="Phobius"/>
    </source>
</evidence>
<reference evidence="2" key="1">
    <citation type="submission" date="2022-02" db="EMBL/GenBank/DDBJ databases">
        <authorList>
            <person name="King R."/>
        </authorList>
    </citation>
    <scope>NUCLEOTIDE SEQUENCE</scope>
</reference>
<evidence type="ECO:0000313" key="2">
    <source>
        <dbReference type="EMBL" id="CAH1736832.1"/>
    </source>
</evidence>
<sequence>MNVYFFRKIKLFYSLMKSTILLSIAIDSLYLILLMYFFILVCFLFKLIQLCLLNAC</sequence>
<evidence type="ECO:0000313" key="3">
    <source>
        <dbReference type="Proteomes" id="UP001154329"/>
    </source>
</evidence>
<gene>
    <name evidence="2" type="ORF">APHIGO_LOCUS10485</name>
</gene>
<keyword evidence="1" id="KW-1133">Transmembrane helix</keyword>
<reference evidence="2" key="2">
    <citation type="submission" date="2022-10" db="EMBL/GenBank/DDBJ databases">
        <authorList>
            <consortium name="ENA_rothamsted_submissions"/>
            <consortium name="culmorum"/>
            <person name="King R."/>
        </authorList>
    </citation>
    <scope>NUCLEOTIDE SEQUENCE</scope>
</reference>
<accession>A0A9P0JDL0</accession>